<dbReference type="AlphaFoldDB" id="H2KP37"/>
<reference key="2">
    <citation type="submission" date="2011-10" db="EMBL/GenBank/DDBJ databases">
        <title>The genome and transcriptome sequence of Clonorchis sinensis provide insights into the carcinogenic liver fluke.</title>
        <authorList>
            <person name="Wang X."/>
            <person name="Huang Y."/>
            <person name="Chen W."/>
            <person name="Liu H."/>
            <person name="Guo L."/>
            <person name="Chen Y."/>
            <person name="Luo F."/>
            <person name="Zhou W."/>
            <person name="Sun J."/>
            <person name="Mao Q."/>
            <person name="Liang P."/>
            <person name="Zhou C."/>
            <person name="Tian Y."/>
            <person name="Men J."/>
            <person name="Lv X."/>
            <person name="Huang L."/>
            <person name="Zhou J."/>
            <person name="Hu Y."/>
            <person name="Li R."/>
            <person name="Zhang F."/>
            <person name="Lei H."/>
            <person name="Li X."/>
            <person name="Hu X."/>
            <person name="Liang C."/>
            <person name="Xu J."/>
            <person name="Wu Z."/>
            <person name="Yu X."/>
        </authorList>
    </citation>
    <scope>NUCLEOTIDE SEQUENCE</scope>
    <source>
        <strain>Henan</strain>
    </source>
</reference>
<sequence>MRDQPRQETSRINERRQPQETRTRSKERCMDSTALSDAIIYQHRTRLWRSTSSYILRTKTVVFLVLKATSGSGGPQTLWQCLWRKSTLHKFFIALKALDANSRRRVEAYGKFSPEFTSSGLRRKLLTRIRLRMCSDMASDVPSRMFVRKLAAVFVVFFKAFETLCENLKDNNVVIMRLSGNRSTKNFTSRNDALKMQQPSCKKNGKSSGFVQLSATIDYMVILAHFAGYNKLTWVLRICKSYGFPTSHELSDNNVCVFRDDNSK</sequence>
<reference evidence="2" key="1">
    <citation type="journal article" date="2011" name="Genome Biol.">
        <title>The draft genome of the carcinogenic human liver fluke Clonorchis sinensis.</title>
        <authorList>
            <person name="Wang X."/>
            <person name="Chen W."/>
            <person name="Huang Y."/>
            <person name="Sun J."/>
            <person name="Men J."/>
            <person name="Liu H."/>
            <person name="Luo F."/>
            <person name="Guo L."/>
            <person name="Lv X."/>
            <person name="Deng C."/>
            <person name="Zhou C."/>
            <person name="Fan Y."/>
            <person name="Li X."/>
            <person name="Huang L."/>
            <person name="Hu Y."/>
            <person name="Liang C."/>
            <person name="Hu X."/>
            <person name="Xu J."/>
            <person name="Yu X."/>
        </authorList>
    </citation>
    <scope>NUCLEOTIDE SEQUENCE [LARGE SCALE GENOMIC DNA]</scope>
    <source>
        <strain evidence="2">Henan</strain>
    </source>
</reference>
<keyword evidence="3" id="KW-1185">Reference proteome</keyword>
<organism evidence="2 3">
    <name type="scientific">Clonorchis sinensis</name>
    <name type="common">Chinese liver fluke</name>
    <dbReference type="NCBI Taxonomy" id="79923"/>
    <lineage>
        <taxon>Eukaryota</taxon>
        <taxon>Metazoa</taxon>
        <taxon>Spiralia</taxon>
        <taxon>Lophotrochozoa</taxon>
        <taxon>Platyhelminthes</taxon>
        <taxon>Trematoda</taxon>
        <taxon>Digenea</taxon>
        <taxon>Opisthorchiida</taxon>
        <taxon>Opisthorchiata</taxon>
        <taxon>Opisthorchiidae</taxon>
        <taxon>Clonorchis</taxon>
    </lineage>
</organism>
<name>H2KP37_CLOSI</name>
<evidence type="ECO:0000313" key="2">
    <source>
        <dbReference type="EMBL" id="GAA36300.2"/>
    </source>
</evidence>
<feature type="region of interest" description="Disordered" evidence="1">
    <location>
        <begin position="1"/>
        <end position="28"/>
    </location>
</feature>
<evidence type="ECO:0000256" key="1">
    <source>
        <dbReference type="SAM" id="MobiDB-lite"/>
    </source>
</evidence>
<accession>H2KP37</accession>
<protein>
    <submittedName>
        <fullName evidence="2">Uncharacterized protein</fullName>
    </submittedName>
</protein>
<proteinExistence type="predicted"/>
<evidence type="ECO:0000313" key="3">
    <source>
        <dbReference type="Proteomes" id="UP000008909"/>
    </source>
</evidence>
<gene>
    <name evidence="2" type="ORF">CLF_101286</name>
</gene>
<dbReference type="EMBL" id="DF142874">
    <property type="protein sequence ID" value="GAA36300.2"/>
    <property type="molecule type" value="Genomic_DNA"/>
</dbReference>
<dbReference type="Proteomes" id="UP000008909">
    <property type="component" value="Unassembled WGS sequence"/>
</dbReference>